<dbReference type="SUPFAM" id="SSF53335">
    <property type="entry name" value="S-adenosyl-L-methionine-dependent methyltransferases"/>
    <property type="match status" value="1"/>
</dbReference>
<dbReference type="CDD" id="cd02440">
    <property type="entry name" value="AdoMet_MTases"/>
    <property type="match status" value="1"/>
</dbReference>
<evidence type="ECO:0000313" key="2">
    <source>
        <dbReference type="EMBL" id="NYG97784.1"/>
    </source>
</evidence>
<protein>
    <recommendedName>
        <fullName evidence="1">Methyltransferase domain-containing protein</fullName>
    </recommendedName>
</protein>
<proteinExistence type="predicted"/>
<dbReference type="Gene3D" id="3.40.50.150">
    <property type="entry name" value="Vaccinia Virus protein VP39"/>
    <property type="match status" value="1"/>
</dbReference>
<evidence type="ECO:0000313" key="3">
    <source>
        <dbReference type="Proteomes" id="UP000553888"/>
    </source>
</evidence>
<evidence type="ECO:0000259" key="1">
    <source>
        <dbReference type="Pfam" id="PF13649"/>
    </source>
</evidence>
<reference evidence="2 3" key="1">
    <citation type="submission" date="2020-07" db="EMBL/GenBank/DDBJ databases">
        <title>Sequencing the genomes of 1000 actinobacteria strains.</title>
        <authorList>
            <person name="Klenk H.-P."/>
        </authorList>
    </citation>
    <scope>NUCLEOTIDE SEQUENCE [LARGE SCALE GENOMIC DNA]</scope>
    <source>
        <strain evidence="2 3">DSM 23141</strain>
    </source>
</reference>
<dbReference type="Proteomes" id="UP000553888">
    <property type="component" value="Unassembled WGS sequence"/>
</dbReference>
<comment type="caution">
    <text evidence="2">The sequence shown here is derived from an EMBL/GenBank/DDBJ whole genome shotgun (WGS) entry which is preliminary data.</text>
</comment>
<accession>A0A852Y906</accession>
<gene>
    <name evidence="2" type="ORF">BJ979_000410</name>
</gene>
<dbReference type="AlphaFoldDB" id="A0A852Y906"/>
<organism evidence="2 3">
    <name type="scientific">Schumannella luteola</name>
    <dbReference type="NCBI Taxonomy" id="472059"/>
    <lineage>
        <taxon>Bacteria</taxon>
        <taxon>Bacillati</taxon>
        <taxon>Actinomycetota</taxon>
        <taxon>Actinomycetes</taxon>
        <taxon>Micrococcales</taxon>
        <taxon>Microbacteriaceae</taxon>
        <taxon>Schumannella</taxon>
    </lineage>
</organism>
<dbReference type="InterPro" id="IPR041698">
    <property type="entry name" value="Methyltransf_25"/>
</dbReference>
<dbReference type="InterPro" id="IPR029063">
    <property type="entry name" value="SAM-dependent_MTases_sf"/>
</dbReference>
<keyword evidence="3" id="KW-1185">Reference proteome</keyword>
<dbReference type="Pfam" id="PF13649">
    <property type="entry name" value="Methyltransf_25"/>
    <property type="match status" value="1"/>
</dbReference>
<sequence>MALSADDLDPAIWNDDAARDYRRGVAWMYEPEVLDPAVDALATLAGDGPALEFAIGTGRVGLALQQRGVEVHGIEFSQPMVDELRRQPDGDRIPVVVGDMASATTTARAPGGFALVYLVFNTISNLLTQEQQVACFRNAAAHLAPGGAFAIETFVPELRRLGVGERFLAFDVSDEHLGFDEYDTVSQLLVSHHVDVRPGHEGVFRSPHRYAWPSELDLMAQLAGLTSESRWADWTGAEFTAESASHVSVWRKPA</sequence>
<feature type="domain" description="Methyltransferase" evidence="1">
    <location>
        <begin position="51"/>
        <end position="147"/>
    </location>
</feature>
<name>A0A852Y906_9MICO</name>
<dbReference type="EMBL" id="JACBZY010000001">
    <property type="protein sequence ID" value="NYG97784.1"/>
    <property type="molecule type" value="Genomic_DNA"/>
</dbReference>
<dbReference type="RefSeq" id="WP_179564709.1">
    <property type="nucleotide sequence ID" value="NZ_JACBZY010000001.1"/>
</dbReference>